<dbReference type="AlphaFoldDB" id="A0A0M9VRV9"/>
<evidence type="ECO:0000313" key="2">
    <source>
        <dbReference type="EMBL" id="KOS17049.1"/>
    </source>
</evidence>
<dbReference type="GO" id="GO:0006913">
    <property type="term" value="P:nucleocytoplasmic transport"/>
    <property type="evidence" value="ECO:0007669"/>
    <property type="project" value="InterPro"/>
</dbReference>
<accession>A0A0M9VRV9</accession>
<organism evidence="2 3">
    <name type="scientific">Escovopsis weberi</name>
    <dbReference type="NCBI Taxonomy" id="150374"/>
    <lineage>
        <taxon>Eukaryota</taxon>
        <taxon>Fungi</taxon>
        <taxon>Dikarya</taxon>
        <taxon>Ascomycota</taxon>
        <taxon>Pezizomycotina</taxon>
        <taxon>Sordariomycetes</taxon>
        <taxon>Hypocreomycetidae</taxon>
        <taxon>Hypocreales</taxon>
        <taxon>Hypocreaceae</taxon>
        <taxon>Escovopsis</taxon>
    </lineage>
</organism>
<proteinExistence type="predicted"/>
<gene>
    <name evidence="2" type="ORF">ESCO_005944</name>
</gene>
<sequence>MPLPDGDTQIRASSEAAEAFVNSYYQAINNKSKLDPFYVNVSTRYSISADISINGSVVTSPEAYLKLLESQGEDVSYLVESFDAHVMNPSFQLGAPETVYDNERVEKNGGRMSIVVTTMGKVRFGKGREAPQKMFNETFVLVPNWDAMTRNPPRGVRRWLVMSQNFRAL</sequence>
<evidence type="ECO:0000259" key="1">
    <source>
        <dbReference type="PROSITE" id="PS50177"/>
    </source>
</evidence>
<protein>
    <recommendedName>
        <fullName evidence="1">NTF2 domain-containing protein</fullName>
    </recommendedName>
</protein>
<evidence type="ECO:0000313" key="3">
    <source>
        <dbReference type="Proteomes" id="UP000053831"/>
    </source>
</evidence>
<dbReference type="OrthoDB" id="25408at2759"/>
<dbReference type="SUPFAM" id="SSF54427">
    <property type="entry name" value="NTF2-like"/>
    <property type="match status" value="1"/>
</dbReference>
<dbReference type="Gene3D" id="3.10.450.50">
    <property type="match status" value="1"/>
</dbReference>
<dbReference type="PANTHER" id="PTHR12612">
    <property type="entry name" value="NUCLEAR TRANSPORT FACTOR 2"/>
    <property type="match status" value="1"/>
</dbReference>
<dbReference type="InterPro" id="IPR045875">
    <property type="entry name" value="NTF2"/>
</dbReference>
<keyword evidence="3" id="KW-1185">Reference proteome</keyword>
<name>A0A0M9VRV9_ESCWE</name>
<dbReference type="PROSITE" id="PS50177">
    <property type="entry name" value="NTF2_DOMAIN"/>
    <property type="match status" value="1"/>
</dbReference>
<dbReference type="EMBL" id="LGSR01000028">
    <property type="protein sequence ID" value="KOS17049.1"/>
    <property type="molecule type" value="Genomic_DNA"/>
</dbReference>
<comment type="caution">
    <text evidence="2">The sequence shown here is derived from an EMBL/GenBank/DDBJ whole genome shotgun (WGS) entry which is preliminary data.</text>
</comment>
<dbReference type="InterPro" id="IPR018222">
    <property type="entry name" value="Nuclear_transport_factor_2_euk"/>
</dbReference>
<reference evidence="2 3" key="1">
    <citation type="submission" date="2015-07" db="EMBL/GenBank/DDBJ databases">
        <title>The genome of the fungus Escovopsis weberi, a specialized disease agent of ant agriculture.</title>
        <authorList>
            <person name="de Man T.J."/>
            <person name="Stajich J.E."/>
            <person name="Kubicek C.P."/>
            <person name="Chenthamara K."/>
            <person name="Atanasova L."/>
            <person name="Druzhinina I.S."/>
            <person name="Birnbaum S."/>
            <person name="Barribeau S.M."/>
            <person name="Teiling C."/>
            <person name="Suen G."/>
            <person name="Currie C."/>
            <person name="Gerardo N.M."/>
        </authorList>
    </citation>
    <scope>NUCLEOTIDE SEQUENCE [LARGE SCALE GENOMIC DNA]</scope>
</reference>
<dbReference type="InterPro" id="IPR032710">
    <property type="entry name" value="NTF2-like_dom_sf"/>
</dbReference>
<dbReference type="STRING" id="150374.A0A0M9VRV9"/>
<dbReference type="Proteomes" id="UP000053831">
    <property type="component" value="Unassembled WGS sequence"/>
</dbReference>
<feature type="domain" description="NTF2" evidence="1">
    <location>
        <begin position="16"/>
        <end position="168"/>
    </location>
</feature>